<keyword evidence="3" id="KW-1185">Reference proteome</keyword>
<comment type="caution">
    <text evidence="2">The sequence shown here is derived from an EMBL/GenBank/DDBJ whole genome shotgun (WGS) entry which is preliminary data.</text>
</comment>
<dbReference type="Proteomes" id="UP000632849">
    <property type="component" value="Unassembled WGS sequence"/>
</dbReference>
<dbReference type="EMBL" id="BNBE01000004">
    <property type="protein sequence ID" value="GHG27351.1"/>
    <property type="molecule type" value="Genomic_DNA"/>
</dbReference>
<dbReference type="PANTHER" id="PTHR35526:SF3">
    <property type="entry name" value="ANTI-SIGMA-F FACTOR RSBW"/>
    <property type="match status" value="1"/>
</dbReference>
<reference evidence="2" key="1">
    <citation type="journal article" date="2014" name="Int. J. Syst. Evol. Microbiol.">
        <title>Complete genome sequence of Corynebacterium casei LMG S-19264T (=DSM 44701T), isolated from a smear-ripened cheese.</title>
        <authorList>
            <consortium name="US DOE Joint Genome Institute (JGI-PGF)"/>
            <person name="Walter F."/>
            <person name="Albersmeier A."/>
            <person name="Kalinowski J."/>
            <person name="Ruckert C."/>
        </authorList>
    </citation>
    <scope>NUCLEOTIDE SEQUENCE</scope>
    <source>
        <strain evidence="2">JCM 4122</strain>
    </source>
</reference>
<feature type="compositionally biased region" description="Low complexity" evidence="1">
    <location>
        <begin position="145"/>
        <end position="160"/>
    </location>
</feature>
<sequence length="160" mass="16922">MAAEERTRTADSRRYVLGGGPGTAGAFRDLCARAVADWYGPLTPAARTAAGDVLLLVTELVAHAVRRGGVPYELRLDRSVDGVWIQVTDTVSAGPCPASRHDPGRASGHGLYLVQRLAAAWGWVPRERGRTVWCEVAFPPPPRTAAPAAASRPSEAARAG</sequence>
<proteinExistence type="predicted"/>
<dbReference type="AlphaFoldDB" id="A0A919ESQ3"/>
<evidence type="ECO:0000313" key="2">
    <source>
        <dbReference type="EMBL" id="GHG27351.1"/>
    </source>
</evidence>
<accession>A0A919ESQ3</accession>
<organism evidence="2 3">
    <name type="scientific">Streptomyces filamentosus</name>
    <name type="common">Streptomyces roseosporus</name>
    <dbReference type="NCBI Taxonomy" id="67294"/>
    <lineage>
        <taxon>Bacteria</taxon>
        <taxon>Bacillati</taxon>
        <taxon>Actinomycetota</taxon>
        <taxon>Actinomycetes</taxon>
        <taxon>Kitasatosporales</taxon>
        <taxon>Streptomycetaceae</taxon>
        <taxon>Streptomyces</taxon>
    </lineage>
</organism>
<dbReference type="PANTHER" id="PTHR35526">
    <property type="entry name" value="ANTI-SIGMA-F FACTOR RSBW-RELATED"/>
    <property type="match status" value="1"/>
</dbReference>
<dbReference type="InterPro" id="IPR036890">
    <property type="entry name" value="HATPase_C_sf"/>
</dbReference>
<evidence type="ECO:0000256" key="1">
    <source>
        <dbReference type="SAM" id="MobiDB-lite"/>
    </source>
</evidence>
<feature type="region of interest" description="Disordered" evidence="1">
    <location>
        <begin position="141"/>
        <end position="160"/>
    </location>
</feature>
<dbReference type="Gene3D" id="3.30.565.10">
    <property type="entry name" value="Histidine kinase-like ATPase, C-terminal domain"/>
    <property type="match status" value="1"/>
</dbReference>
<dbReference type="CDD" id="cd16936">
    <property type="entry name" value="HATPase_RsbW-like"/>
    <property type="match status" value="1"/>
</dbReference>
<evidence type="ECO:0000313" key="3">
    <source>
        <dbReference type="Proteomes" id="UP000632849"/>
    </source>
</evidence>
<gene>
    <name evidence="2" type="ORF">GCM10017667_75150</name>
</gene>
<protein>
    <recommendedName>
        <fullName evidence="4">Regulatory protein</fullName>
    </recommendedName>
</protein>
<evidence type="ECO:0008006" key="4">
    <source>
        <dbReference type="Google" id="ProtNLM"/>
    </source>
</evidence>
<dbReference type="RefSeq" id="WP_190044686.1">
    <property type="nucleotide sequence ID" value="NZ_BNBE01000004.1"/>
</dbReference>
<dbReference type="InterPro" id="IPR050267">
    <property type="entry name" value="Anti-sigma-factor_SerPK"/>
</dbReference>
<reference evidence="2" key="2">
    <citation type="submission" date="2020-09" db="EMBL/GenBank/DDBJ databases">
        <authorList>
            <person name="Sun Q."/>
            <person name="Ohkuma M."/>
        </authorList>
    </citation>
    <scope>NUCLEOTIDE SEQUENCE</scope>
    <source>
        <strain evidence="2">JCM 4122</strain>
    </source>
</reference>
<name>A0A919ESQ3_STRFL</name>